<accession>A0A913XJG6</accession>
<dbReference type="OrthoDB" id="10550209at2759"/>
<dbReference type="RefSeq" id="XP_020905290.1">
    <property type="nucleotide sequence ID" value="XM_021049631.2"/>
</dbReference>
<dbReference type="GeneID" id="110243506"/>
<keyword evidence="3" id="KW-1185">Reference proteome</keyword>
<keyword evidence="1" id="KW-0732">Signal</keyword>
<proteinExistence type="predicted"/>
<evidence type="ECO:0000313" key="3">
    <source>
        <dbReference type="Proteomes" id="UP000887567"/>
    </source>
</evidence>
<evidence type="ECO:0000256" key="1">
    <source>
        <dbReference type="SAM" id="SignalP"/>
    </source>
</evidence>
<dbReference type="EnsemblMetazoa" id="XM_021049631.2">
    <property type="protein sequence ID" value="XP_020905290.1"/>
    <property type="gene ID" value="LOC110243506"/>
</dbReference>
<dbReference type="Proteomes" id="UP000887567">
    <property type="component" value="Unplaced"/>
</dbReference>
<name>A0A913XJG6_EXADI</name>
<feature type="signal peptide" evidence="1">
    <location>
        <begin position="1"/>
        <end position="22"/>
    </location>
</feature>
<dbReference type="AlphaFoldDB" id="A0A913XJG6"/>
<organism evidence="2 3">
    <name type="scientific">Exaiptasia diaphana</name>
    <name type="common">Tropical sea anemone</name>
    <name type="synonym">Aiptasia pulchella</name>
    <dbReference type="NCBI Taxonomy" id="2652724"/>
    <lineage>
        <taxon>Eukaryota</taxon>
        <taxon>Metazoa</taxon>
        <taxon>Cnidaria</taxon>
        <taxon>Anthozoa</taxon>
        <taxon>Hexacorallia</taxon>
        <taxon>Actiniaria</taxon>
        <taxon>Aiptasiidae</taxon>
        <taxon>Exaiptasia</taxon>
    </lineage>
</organism>
<feature type="chain" id="PRO_5037917411" evidence="1">
    <location>
        <begin position="23"/>
        <end position="131"/>
    </location>
</feature>
<dbReference type="KEGG" id="epa:110243506"/>
<reference evidence="2" key="1">
    <citation type="submission" date="2022-11" db="UniProtKB">
        <authorList>
            <consortium name="EnsemblMetazoa"/>
        </authorList>
    </citation>
    <scope>IDENTIFICATION</scope>
</reference>
<protein>
    <submittedName>
        <fullName evidence="2">Uncharacterized protein</fullName>
    </submittedName>
</protein>
<evidence type="ECO:0000313" key="2">
    <source>
        <dbReference type="EnsemblMetazoa" id="XP_020905290.1"/>
    </source>
</evidence>
<sequence length="131" mass="14808">MMNGAGFFGILVGLLSFEVLNCHSMKRELTCQKDGASFMEGTTYTTKTCLETCLCQDDGKFLCHPCLPKKPSDQCNGWAHEFVKVSLADSVNNKKCHCFKYECRKKTFKSIVKSLWQKIKNKFGSNDGEDE</sequence>